<gene>
    <name evidence="2" type="ORF">FKW44_011760</name>
</gene>
<feature type="compositionally biased region" description="Polar residues" evidence="1">
    <location>
        <begin position="48"/>
        <end position="57"/>
    </location>
</feature>
<reference evidence="3" key="1">
    <citation type="submission" date="2021-01" db="EMBL/GenBank/DDBJ databases">
        <title>Caligus Genome Assembly.</title>
        <authorList>
            <person name="Gallardo-Escarate C."/>
        </authorList>
    </citation>
    <scope>NUCLEOTIDE SEQUENCE [LARGE SCALE GENOMIC DNA]</scope>
</reference>
<accession>A0A7T8HJ20</accession>
<proteinExistence type="predicted"/>
<feature type="non-terminal residue" evidence="2">
    <location>
        <position position="1"/>
    </location>
</feature>
<name>A0A7T8HJ20_CALRO</name>
<evidence type="ECO:0000313" key="3">
    <source>
        <dbReference type="Proteomes" id="UP000595437"/>
    </source>
</evidence>
<protein>
    <submittedName>
        <fullName evidence="2">Uncharacterized protein</fullName>
    </submittedName>
</protein>
<sequence length="67" mass="7748">LKSRSLDRNKALQKTLHNSNNYTNKMNAFIAWSSRIEPRLNQIEAELSQDSNRPSNDLKNKFAVSRS</sequence>
<dbReference type="EMBL" id="CP045896">
    <property type="protein sequence ID" value="QQP50671.1"/>
    <property type="molecule type" value="Genomic_DNA"/>
</dbReference>
<evidence type="ECO:0000313" key="2">
    <source>
        <dbReference type="EMBL" id="QQP50671.1"/>
    </source>
</evidence>
<feature type="region of interest" description="Disordered" evidence="1">
    <location>
        <begin position="46"/>
        <end position="67"/>
    </location>
</feature>
<organism evidence="2 3">
    <name type="scientific">Caligus rogercresseyi</name>
    <name type="common">Sea louse</name>
    <dbReference type="NCBI Taxonomy" id="217165"/>
    <lineage>
        <taxon>Eukaryota</taxon>
        <taxon>Metazoa</taxon>
        <taxon>Ecdysozoa</taxon>
        <taxon>Arthropoda</taxon>
        <taxon>Crustacea</taxon>
        <taxon>Multicrustacea</taxon>
        <taxon>Hexanauplia</taxon>
        <taxon>Copepoda</taxon>
        <taxon>Siphonostomatoida</taxon>
        <taxon>Caligidae</taxon>
        <taxon>Caligus</taxon>
    </lineage>
</organism>
<evidence type="ECO:0000256" key="1">
    <source>
        <dbReference type="SAM" id="MobiDB-lite"/>
    </source>
</evidence>
<dbReference type="AlphaFoldDB" id="A0A7T8HJ20"/>
<keyword evidence="3" id="KW-1185">Reference proteome</keyword>
<dbReference type="Proteomes" id="UP000595437">
    <property type="component" value="Chromosome 7"/>
</dbReference>